<protein>
    <submittedName>
        <fullName evidence="3">Glutathione S-transferase</fullName>
    </submittedName>
</protein>
<dbReference type="Proteomes" id="UP000500791">
    <property type="component" value="Chromosome"/>
</dbReference>
<dbReference type="PROSITE" id="PS50405">
    <property type="entry name" value="GST_CTER"/>
    <property type="match status" value="1"/>
</dbReference>
<dbReference type="Pfam" id="PF13410">
    <property type="entry name" value="GST_C_2"/>
    <property type="match status" value="1"/>
</dbReference>
<evidence type="ECO:0000259" key="1">
    <source>
        <dbReference type="PROSITE" id="PS50404"/>
    </source>
</evidence>
<gene>
    <name evidence="3" type="ORF">G8E03_06015</name>
</gene>
<dbReference type="Pfam" id="PF02798">
    <property type="entry name" value="GST_N"/>
    <property type="match status" value="1"/>
</dbReference>
<feature type="domain" description="GST C-terminal" evidence="2">
    <location>
        <begin position="108"/>
        <end position="233"/>
    </location>
</feature>
<dbReference type="PROSITE" id="PS50404">
    <property type="entry name" value="GST_NTER"/>
    <property type="match status" value="1"/>
</dbReference>
<name>A0A6G7VK10_9RHOB</name>
<dbReference type="KEGG" id="mon:G8E03_06015"/>
<dbReference type="Gene3D" id="1.20.1050.10">
    <property type="match status" value="1"/>
</dbReference>
<dbReference type="EMBL" id="CP049811">
    <property type="protein sequence ID" value="QIK40361.1"/>
    <property type="molecule type" value="Genomic_DNA"/>
</dbReference>
<dbReference type="CDD" id="cd03048">
    <property type="entry name" value="GST_N_Ure2p_like"/>
    <property type="match status" value="1"/>
</dbReference>
<dbReference type="InterPro" id="IPR040079">
    <property type="entry name" value="Glutathione_S-Trfase"/>
</dbReference>
<dbReference type="PANTHER" id="PTHR44051:SF8">
    <property type="entry name" value="GLUTATHIONE S-TRANSFERASE GSTA"/>
    <property type="match status" value="1"/>
</dbReference>
<feature type="domain" description="GST N-terminal" evidence="1">
    <location>
        <begin position="18"/>
        <end position="105"/>
    </location>
</feature>
<dbReference type="PANTHER" id="PTHR44051">
    <property type="entry name" value="GLUTATHIONE S-TRANSFERASE-RELATED"/>
    <property type="match status" value="1"/>
</dbReference>
<dbReference type="InterPro" id="IPR004045">
    <property type="entry name" value="Glutathione_S-Trfase_N"/>
</dbReference>
<evidence type="ECO:0000313" key="4">
    <source>
        <dbReference type="Proteomes" id="UP000500791"/>
    </source>
</evidence>
<dbReference type="RefSeq" id="WP_166189744.1">
    <property type="nucleotide sequence ID" value="NZ_CP049811.1"/>
</dbReference>
<keyword evidence="4" id="KW-1185">Reference proteome</keyword>
<evidence type="ECO:0000259" key="2">
    <source>
        <dbReference type="PROSITE" id="PS50405"/>
    </source>
</evidence>
<keyword evidence="3" id="KW-0808">Transferase</keyword>
<dbReference type="SUPFAM" id="SSF47616">
    <property type="entry name" value="GST C-terminal domain-like"/>
    <property type="match status" value="1"/>
</dbReference>
<reference evidence="3 4" key="1">
    <citation type="submission" date="2020-03" db="EMBL/GenBank/DDBJ databases">
        <title>Complete genome sequence of Monaibacterium sp. ALG8 with diverse plasmids.</title>
        <authorList>
            <person name="Sun C."/>
        </authorList>
    </citation>
    <scope>NUCLEOTIDE SEQUENCE [LARGE SCALE GENOMIC DNA]</scope>
    <source>
        <strain evidence="3 4">ALG8</strain>
    </source>
</reference>
<dbReference type="InterPro" id="IPR036282">
    <property type="entry name" value="Glutathione-S-Trfase_C_sf"/>
</dbReference>
<dbReference type="GO" id="GO:0016740">
    <property type="term" value="F:transferase activity"/>
    <property type="evidence" value="ECO:0007669"/>
    <property type="project" value="UniProtKB-KW"/>
</dbReference>
<dbReference type="AlphaFoldDB" id="A0A6G7VK10"/>
<dbReference type="SUPFAM" id="SSF52833">
    <property type="entry name" value="Thioredoxin-like"/>
    <property type="match status" value="1"/>
</dbReference>
<dbReference type="SFLD" id="SFLDS00019">
    <property type="entry name" value="Glutathione_Transferase_(cytos"/>
    <property type="match status" value="1"/>
</dbReference>
<dbReference type="SFLD" id="SFLDG01151">
    <property type="entry name" value="Main.2:_Nu-like"/>
    <property type="match status" value="1"/>
</dbReference>
<dbReference type="InterPro" id="IPR036249">
    <property type="entry name" value="Thioredoxin-like_sf"/>
</dbReference>
<sequence>MTKLTDHPITKLRPPEFPERIQLYSFPTPNGIKVSAMLEETGLPYEAHTINIMQNDQMTPEFLALNPNNKIPAIIDPCGPSGDPVEIFETGAIMIYLAEKSGKFLPSAPQAKAEVLSWLMWQMGGLGPMLGQFGHFHKFAADKTTDDYAKDRFTTEAKRLLGVLDEHLRAKDFVAAGQHTIADMAIWPWLNAVSFYEGEEALSMSDYGNVARYLTLHAGRPASKAAMNIPPRE</sequence>
<dbReference type="SFLD" id="SFLDG00358">
    <property type="entry name" value="Main_(cytGST)"/>
    <property type="match status" value="1"/>
</dbReference>
<dbReference type="Gene3D" id="3.40.30.10">
    <property type="entry name" value="Glutaredoxin"/>
    <property type="match status" value="1"/>
</dbReference>
<organism evidence="3 4">
    <name type="scientific">Pontivivens nitratireducens</name>
    <dbReference type="NCBI Taxonomy" id="2758038"/>
    <lineage>
        <taxon>Bacteria</taxon>
        <taxon>Pseudomonadati</taxon>
        <taxon>Pseudomonadota</taxon>
        <taxon>Alphaproteobacteria</taxon>
        <taxon>Rhodobacterales</taxon>
        <taxon>Paracoccaceae</taxon>
        <taxon>Pontivivens</taxon>
    </lineage>
</organism>
<accession>A0A6G7VK10</accession>
<dbReference type="InterPro" id="IPR010987">
    <property type="entry name" value="Glutathione-S-Trfase_C-like"/>
</dbReference>
<proteinExistence type="predicted"/>
<evidence type="ECO:0000313" key="3">
    <source>
        <dbReference type="EMBL" id="QIK40361.1"/>
    </source>
</evidence>